<evidence type="ECO:0000313" key="2">
    <source>
        <dbReference type="EMBL" id="KAF6028682.1"/>
    </source>
</evidence>
<proteinExistence type="predicted"/>
<feature type="compositionally biased region" description="Low complexity" evidence="1">
    <location>
        <begin position="226"/>
        <end position="239"/>
    </location>
</feature>
<feature type="compositionally biased region" description="Basic residues" evidence="1">
    <location>
        <begin position="154"/>
        <end position="165"/>
    </location>
</feature>
<organism evidence="2 3">
    <name type="scientific">Bugula neritina</name>
    <name type="common">Brown bryozoan</name>
    <name type="synonym">Sertularia neritina</name>
    <dbReference type="NCBI Taxonomy" id="10212"/>
    <lineage>
        <taxon>Eukaryota</taxon>
        <taxon>Metazoa</taxon>
        <taxon>Spiralia</taxon>
        <taxon>Lophotrochozoa</taxon>
        <taxon>Bryozoa</taxon>
        <taxon>Gymnolaemata</taxon>
        <taxon>Cheilostomatida</taxon>
        <taxon>Flustrina</taxon>
        <taxon>Buguloidea</taxon>
        <taxon>Bugulidae</taxon>
        <taxon>Bugula</taxon>
    </lineage>
</organism>
<feature type="region of interest" description="Disordered" evidence="1">
    <location>
        <begin position="1"/>
        <end position="247"/>
    </location>
</feature>
<dbReference type="EMBL" id="VXIV02001926">
    <property type="protein sequence ID" value="KAF6028682.1"/>
    <property type="molecule type" value="Genomic_DNA"/>
</dbReference>
<feature type="compositionally biased region" description="Basic and acidic residues" evidence="1">
    <location>
        <begin position="17"/>
        <end position="28"/>
    </location>
</feature>
<accession>A0A7J7JQP1</accession>
<dbReference type="OrthoDB" id="10041151at2759"/>
<comment type="caution">
    <text evidence="2">The sequence shown here is derived from an EMBL/GenBank/DDBJ whole genome shotgun (WGS) entry which is preliminary data.</text>
</comment>
<name>A0A7J7JQP1_BUGNE</name>
<protein>
    <submittedName>
        <fullName evidence="2">Uncharacterized protein</fullName>
    </submittedName>
</protein>
<sequence length="607" mass="67024">MHVYPAALANEESLSNRTDHQAFVKDKPTLQALADSVPDNENMSGEPTLQAPATNTSVDPTVLVPGLNRPHSLTEDARELSATDLTRAPALRVTESDSEACDGDESSEGEDDSPRPDNSWSSLAVEIPQLSPQLTSQEAVDDSSKRLVTDQKHSPAKRRRKRRPKAFTGSPKLSASGSPPAPSTPSVANQNSDDELPGQYSANHESDGGSHDQQSANQESDDNDYSDVVSSDNDDLLNSTGLSEGSNWDYYQAPTVPISTLFQDPPYSTGTEPDLDIDLEPKLDDSVLQWDDELDDNNATLTLDVQPREPRLMAHAAAANDSEDSDIEDLHYVIQQSSTQLLQADSALRKPRKDVVQCGVYLDPQKYLEWHATCQTNIKCLQVIQEHLESEQGLANLTDDDIQQVLDLISKWQSLEKLALQRKEQSASLCKMYRDIMAGKNQVKLADEQTSVAAFNDVGELEGHFRSLQTFRVNLQSQTHKLQQISDSMLVFESENKKIKMAGFKKLLSELSSEIKPAILNVGKRTTDLQYAVVQWHKWNTDCKELETHLVKTSFDIETVELGLCEQKLVELEASFSDFSSVCTAAAQFHGREVGKSSTETQSSYGG</sequence>
<evidence type="ECO:0000313" key="3">
    <source>
        <dbReference type="Proteomes" id="UP000593567"/>
    </source>
</evidence>
<feature type="compositionally biased region" description="Basic and acidic residues" evidence="1">
    <location>
        <begin position="72"/>
        <end position="81"/>
    </location>
</feature>
<gene>
    <name evidence="2" type="ORF">EB796_013003</name>
</gene>
<keyword evidence="3" id="KW-1185">Reference proteome</keyword>
<feature type="compositionally biased region" description="Low complexity" evidence="1">
    <location>
        <begin position="170"/>
        <end position="188"/>
    </location>
</feature>
<dbReference type="Proteomes" id="UP000593567">
    <property type="component" value="Unassembled WGS sequence"/>
</dbReference>
<dbReference type="AlphaFoldDB" id="A0A7J7JQP1"/>
<feature type="compositionally biased region" description="Acidic residues" evidence="1">
    <location>
        <begin position="96"/>
        <end position="111"/>
    </location>
</feature>
<reference evidence="2" key="1">
    <citation type="submission" date="2020-06" db="EMBL/GenBank/DDBJ databases">
        <title>Draft genome of Bugula neritina, a colonial animal packing powerful symbionts and potential medicines.</title>
        <authorList>
            <person name="Rayko M."/>
        </authorList>
    </citation>
    <scope>NUCLEOTIDE SEQUENCE [LARGE SCALE GENOMIC DNA]</scope>
    <source>
        <strain evidence="2">Kwan_BN1</strain>
    </source>
</reference>
<evidence type="ECO:0000256" key="1">
    <source>
        <dbReference type="SAM" id="MobiDB-lite"/>
    </source>
</evidence>
<feature type="compositionally biased region" description="Basic and acidic residues" evidence="1">
    <location>
        <begin position="142"/>
        <end position="153"/>
    </location>
</feature>
<feature type="compositionally biased region" description="Polar residues" evidence="1">
    <location>
        <begin position="39"/>
        <end position="59"/>
    </location>
</feature>